<dbReference type="Gene3D" id="3.30.1200.10">
    <property type="entry name" value="YggU-like"/>
    <property type="match status" value="1"/>
</dbReference>
<dbReference type="EMBL" id="NEDP02001165">
    <property type="protein sequence ID" value="OWF54121.1"/>
    <property type="molecule type" value="Genomic_DNA"/>
</dbReference>
<dbReference type="SUPFAM" id="SSF69786">
    <property type="entry name" value="YggU-like"/>
    <property type="match status" value="1"/>
</dbReference>
<evidence type="ECO:0000313" key="4">
    <source>
        <dbReference type="Proteomes" id="UP000242188"/>
    </source>
</evidence>
<keyword evidence="4" id="KW-1185">Reference proteome</keyword>
<dbReference type="InterPro" id="IPR036591">
    <property type="entry name" value="YggU-like_sf"/>
</dbReference>
<evidence type="ECO:0000313" key="3">
    <source>
        <dbReference type="EMBL" id="OWF54121.1"/>
    </source>
</evidence>
<protein>
    <submittedName>
        <fullName evidence="3">UPF0235 protein C15orf40-like</fullName>
    </submittedName>
</protein>
<accession>A0A210QZQ4</accession>
<dbReference type="Proteomes" id="UP000242188">
    <property type="component" value="Unassembled WGS sequence"/>
</dbReference>
<organism evidence="3 4">
    <name type="scientific">Mizuhopecten yessoensis</name>
    <name type="common">Japanese scallop</name>
    <name type="synonym">Patinopecten yessoensis</name>
    <dbReference type="NCBI Taxonomy" id="6573"/>
    <lineage>
        <taxon>Eukaryota</taxon>
        <taxon>Metazoa</taxon>
        <taxon>Spiralia</taxon>
        <taxon>Lophotrochozoa</taxon>
        <taxon>Mollusca</taxon>
        <taxon>Bivalvia</taxon>
        <taxon>Autobranchia</taxon>
        <taxon>Pteriomorphia</taxon>
        <taxon>Pectinida</taxon>
        <taxon>Pectinoidea</taxon>
        <taxon>Pectinidae</taxon>
        <taxon>Mizuhopecten</taxon>
    </lineage>
</organism>
<dbReference type="OrthoDB" id="244097at2759"/>
<evidence type="ECO:0000256" key="1">
    <source>
        <dbReference type="ARBA" id="ARBA00010364"/>
    </source>
</evidence>
<dbReference type="PANTHER" id="PTHR13420">
    <property type="entry name" value="UPF0235 PROTEIN C15ORF40"/>
    <property type="match status" value="1"/>
</dbReference>
<dbReference type="AlphaFoldDB" id="A0A210QZQ4"/>
<dbReference type="HAMAP" id="MF_00634">
    <property type="entry name" value="UPF0235"/>
    <property type="match status" value="1"/>
</dbReference>
<dbReference type="NCBIfam" id="TIGR00251">
    <property type="entry name" value="DUF167 family protein"/>
    <property type="match status" value="1"/>
</dbReference>
<feature type="region of interest" description="Disordered" evidence="2">
    <location>
        <begin position="36"/>
        <end position="70"/>
    </location>
</feature>
<dbReference type="GO" id="GO:0005737">
    <property type="term" value="C:cytoplasm"/>
    <property type="evidence" value="ECO:0007669"/>
    <property type="project" value="TreeGrafter"/>
</dbReference>
<comment type="similarity">
    <text evidence="1">Belongs to the UPF0235 family.</text>
</comment>
<dbReference type="STRING" id="6573.A0A210QZQ4"/>
<evidence type="ECO:0000256" key="2">
    <source>
        <dbReference type="SAM" id="MobiDB-lite"/>
    </source>
</evidence>
<sequence>MDGVPLIKSVLKVCKRVPTHKQGESICVSIYRHISSTSPCSMPSKKQKKGGKGASSSEMDTGTPEGENTRAVVANPDSTVTIKILAKPGAKFNGITDIGEEGVGVQISAPPVDGEANTALVKYLSKVLGVRKADVSIDKGSRSRQKLIVVSGMDRESVLEKLGSEVDNG</sequence>
<proteinExistence type="inferred from homology"/>
<dbReference type="PANTHER" id="PTHR13420:SF7">
    <property type="entry name" value="UPF0235 PROTEIN C15ORF40"/>
    <property type="match status" value="1"/>
</dbReference>
<gene>
    <name evidence="3" type="ORF">KP79_PYT15196</name>
</gene>
<dbReference type="Pfam" id="PF02594">
    <property type="entry name" value="DUF167"/>
    <property type="match status" value="1"/>
</dbReference>
<dbReference type="InterPro" id="IPR003746">
    <property type="entry name" value="DUF167"/>
</dbReference>
<comment type="caution">
    <text evidence="3">The sequence shown here is derived from an EMBL/GenBank/DDBJ whole genome shotgun (WGS) entry which is preliminary data.</text>
</comment>
<reference evidence="3 4" key="1">
    <citation type="journal article" date="2017" name="Nat. Ecol. Evol.">
        <title>Scallop genome provides insights into evolution of bilaterian karyotype and development.</title>
        <authorList>
            <person name="Wang S."/>
            <person name="Zhang J."/>
            <person name="Jiao W."/>
            <person name="Li J."/>
            <person name="Xun X."/>
            <person name="Sun Y."/>
            <person name="Guo X."/>
            <person name="Huan P."/>
            <person name="Dong B."/>
            <person name="Zhang L."/>
            <person name="Hu X."/>
            <person name="Sun X."/>
            <person name="Wang J."/>
            <person name="Zhao C."/>
            <person name="Wang Y."/>
            <person name="Wang D."/>
            <person name="Huang X."/>
            <person name="Wang R."/>
            <person name="Lv J."/>
            <person name="Li Y."/>
            <person name="Zhang Z."/>
            <person name="Liu B."/>
            <person name="Lu W."/>
            <person name="Hui Y."/>
            <person name="Liang J."/>
            <person name="Zhou Z."/>
            <person name="Hou R."/>
            <person name="Li X."/>
            <person name="Liu Y."/>
            <person name="Li H."/>
            <person name="Ning X."/>
            <person name="Lin Y."/>
            <person name="Zhao L."/>
            <person name="Xing Q."/>
            <person name="Dou J."/>
            <person name="Li Y."/>
            <person name="Mao J."/>
            <person name="Guo H."/>
            <person name="Dou H."/>
            <person name="Li T."/>
            <person name="Mu C."/>
            <person name="Jiang W."/>
            <person name="Fu Q."/>
            <person name="Fu X."/>
            <person name="Miao Y."/>
            <person name="Liu J."/>
            <person name="Yu Q."/>
            <person name="Li R."/>
            <person name="Liao H."/>
            <person name="Li X."/>
            <person name="Kong Y."/>
            <person name="Jiang Z."/>
            <person name="Chourrout D."/>
            <person name="Li R."/>
            <person name="Bao Z."/>
        </authorList>
    </citation>
    <scope>NUCLEOTIDE SEQUENCE [LARGE SCALE GENOMIC DNA]</scope>
    <source>
        <strain evidence="3 4">PY_sf001</strain>
    </source>
</reference>
<name>A0A210QZQ4_MIZYE</name>
<dbReference type="SMART" id="SM01152">
    <property type="entry name" value="DUF167"/>
    <property type="match status" value="1"/>
</dbReference>